<evidence type="ECO:0000313" key="2">
    <source>
        <dbReference type="EMBL" id="GAG78709.1"/>
    </source>
</evidence>
<keyword evidence="1" id="KW-0472">Membrane</keyword>
<feature type="non-terminal residue" evidence="2">
    <location>
        <position position="1"/>
    </location>
</feature>
<evidence type="ECO:0008006" key="3">
    <source>
        <dbReference type="Google" id="ProtNLM"/>
    </source>
</evidence>
<dbReference type="AlphaFoldDB" id="X1AAC8"/>
<sequence length="88" mass="10057">TTSQPIIPSRSDENGQITLDNVPRGNYTIRVFWQGKFVEEASVSTFNEINYINTNIPHSPLWIIIFGVITGSILIIGVIFYQKFKKLR</sequence>
<organism evidence="2">
    <name type="scientific">marine sediment metagenome</name>
    <dbReference type="NCBI Taxonomy" id="412755"/>
    <lineage>
        <taxon>unclassified sequences</taxon>
        <taxon>metagenomes</taxon>
        <taxon>ecological metagenomes</taxon>
    </lineage>
</organism>
<keyword evidence="1" id="KW-1133">Transmembrane helix</keyword>
<keyword evidence="1" id="KW-0812">Transmembrane</keyword>
<comment type="caution">
    <text evidence="2">The sequence shown here is derived from an EMBL/GenBank/DDBJ whole genome shotgun (WGS) entry which is preliminary data.</text>
</comment>
<name>X1AAC8_9ZZZZ</name>
<protein>
    <recommendedName>
        <fullName evidence="3">Rhamnogalacturonan lyase domain-containing protein</fullName>
    </recommendedName>
</protein>
<dbReference type="SUPFAM" id="SSF49478">
    <property type="entry name" value="Cna protein B-type domain"/>
    <property type="match status" value="1"/>
</dbReference>
<accession>X1AAC8</accession>
<reference evidence="2" key="1">
    <citation type="journal article" date="2014" name="Front. Microbiol.">
        <title>High frequency of phylogenetically diverse reductive dehalogenase-homologous genes in deep subseafloor sedimentary metagenomes.</title>
        <authorList>
            <person name="Kawai M."/>
            <person name="Futagami T."/>
            <person name="Toyoda A."/>
            <person name="Takaki Y."/>
            <person name="Nishi S."/>
            <person name="Hori S."/>
            <person name="Arai W."/>
            <person name="Tsubouchi T."/>
            <person name="Morono Y."/>
            <person name="Uchiyama I."/>
            <person name="Ito T."/>
            <person name="Fujiyama A."/>
            <person name="Inagaki F."/>
            <person name="Takami H."/>
        </authorList>
    </citation>
    <scope>NUCLEOTIDE SEQUENCE</scope>
    <source>
        <strain evidence="2">Expedition CK06-06</strain>
    </source>
</reference>
<evidence type="ECO:0000256" key="1">
    <source>
        <dbReference type="SAM" id="Phobius"/>
    </source>
</evidence>
<gene>
    <name evidence="2" type="ORF">S01H4_35437</name>
</gene>
<dbReference type="EMBL" id="BART01018843">
    <property type="protein sequence ID" value="GAG78709.1"/>
    <property type="molecule type" value="Genomic_DNA"/>
</dbReference>
<feature type="transmembrane region" description="Helical" evidence="1">
    <location>
        <begin position="61"/>
        <end position="81"/>
    </location>
</feature>
<proteinExistence type="predicted"/>